<feature type="compositionally biased region" description="Low complexity" evidence="3">
    <location>
        <begin position="23"/>
        <end position="44"/>
    </location>
</feature>
<dbReference type="Proteomes" id="UP000479526">
    <property type="component" value="Unassembled WGS sequence"/>
</dbReference>
<accession>A0A7C9J9Y3</accession>
<evidence type="ECO:0000256" key="2">
    <source>
        <dbReference type="ARBA" id="ARBA00022598"/>
    </source>
</evidence>
<keyword evidence="2 4" id="KW-0436">Ligase</keyword>
<evidence type="ECO:0000256" key="3">
    <source>
        <dbReference type="SAM" id="MobiDB-lite"/>
    </source>
</evidence>
<dbReference type="GO" id="GO:0031956">
    <property type="term" value="F:medium-chain fatty acid-CoA ligase activity"/>
    <property type="evidence" value="ECO:0007669"/>
    <property type="project" value="TreeGrafter"/>
</dbReference>
<dbReference type="SUPFAM" id="SSF56801">
    <property type="entry name" value="Acetyl-CoA synthetase-like"/>
    <property type="match status" value="1"/>
</dbReference>
<dbReference type="AlphaFoldDB" id="A0A7C9J9Y3"/>
<protein>
    <submittedName>
        <fullName evidence="4">Long-chain fatty acid--CoA ligase</fullName>
    </submittedName>
</protein>
<comment type="caution">
    <text evidence="4">The sequence shown here is derived from an EMBL/GenBank/DDBJ whole genome shotgun (WGS) entry which is preliminary data.</text>
</comment>
<comment type="similarity">
    <text evidence="1">Belongs to the ATP-dependent AMP-binding enzyme family.</text>
</comment>
<dbReference type="PANTHER" id="PTHR43201:SF5">
    <property type="entry name" value="MEDIUM-CHAIN ACYL-COA LIGASE ACSF2, MITOCHONDRIAL"/>
    <property type="match status" value="1"/>
</dbReference>
<reference evidence="4 5" key="1">
    <citation type="submission" date="2020-01" db="EMBL/GenBank/DDBJ databases">
        <title>Herbidospora sp. NEAU-GS84 nov., a novel actinomycete isolated from soil.</title>
        <authorList>
            <person name="Han L."/>
        </authorList>
    </citation>
    <scope>NUCLEOTIDE SEQUENCE [LARGE SCALE GENOMIC DNA]</scope>
    <source>
        <strain evidence="4 5">NEAU-GS84</strain>
    </source>
</reference>
<gene>
    <name evidence="4" type="ORF">GT755_02040</name>
</gene>
<dbReference type="InterPro" id="IPR042099">
    <property type="entry name" value="ANL_N_sf"/>
</dbReference>
<name>A0A7C9J9Y3_9ACTN</name>
<feature type="region of interest" description="Disordered" evidence="3">
    <location>
        <begin position="1"/>
        <end position="46"/>
    </location>
</feature>
<evidence type="ECO:0000313" key="4">
    <source>
        <dbReference type="EMBL" id="NAS20461.1"/>
    </source>
</evidence>
<organism evidence="4 5">
    <name type="scientific">Herbidospora solisilvae</name>
    <dbReference type="NCBI Taxonomy" id="2696284"/>
    <lineage>
        <taxon>Bacteria</taxon>
        <taxon>Bacillati</taxon>
        <taxon>Actinomycetota</taxon>
        <taxon>Actinomycetes</taxon>
        <taxon>Streptosporangiales</taxon>
        <taxon>Streptosporangiaceae</taxon>
        <taxon>Herbidospora</taxon>
    </lineage>
</organism>
<dbReference type="GO" id="GO:0006631">
    <property type="term" value="P:fatty acid metabolic process"/>
    <property type="evidence" value="ECO:0007669"/>
    <property type="project" value="TreeGrafter"/>
</dbReference>
<proteinExistence type="inferred from homology"/>
<keyword evidence="5" id="KW-1185">Reference proteome</keyword>
<sequence length="376" mass="38784">MPPQRICAAIPHPRLLSGPAPTPSRGRASARPGGPGQDGPAPGARDTRVIDARTDEILYGPVLRRAVQRAALRLARLPGGLLMLAAPATAEVIVTYLAALRAGRPVAPLDPRLVRSRAGDLVTRFTPAALLGAPGAPPPGYRADGRAWVRTDPGAPVHPDLAVVLLDGPGGMRLSRRAVQAEGEAVARALRIRSGEATLTSPPLFTGAGLALLNAHLAAGAAVVAAEGSVAGAEFWAAAERWACGSFAASPRVFALLHRLGWAPVRHRSLRTLTMVGGAPPEGFASLLYGVAATPPGQARPGSVGPALPGGRLSVVRGEVVYEGDTVGMGPARSARDLARGDDLRGVLRTGERGRLDADGFLHLARDHHYVLDAGA</sequence>
<dbReference type="Gene3D" id="3.40.50.12780">
    <property type="entry name" value="N-terminal domain of ligase-like"/>
    <property type="match status" value="1"/>
</dbReference>
<dbReference type="PANTHER" id="PTHR43201">
    <property type="entry name" value="ACYL-COA SYNTHETASE"/>
    <property type="match status" value="1"/>
</dbReference>
<dbReference type="EMBL" id="WXEW01000001">
    <property type="protein sequence ID" value="NAS20461.1"/>
    <property type="molecule type" value="Genomic_DNA"/>
</dbReference>
<evidence type="ECO:0000256" key="1">
    <source>
        <dbReference type="ARBA" id="ARBA00006432"/>
    </source>
</evidence>
<dbReference type="RefSeq" id="WP_161477963.1">
    <property type="nucleotide sequence ID" value="NZ_WXEW01000001.1"/>
</dbReference>
<evidence type="ECO:0000313" key="5">
    <source>
        <dbReference type="Proteomes" id="UP000479526"/>
    </source>
</evidence>